<feature type="transmembrane region" description="Helical" evidence="8">
    <location>
        <begin position="279"/>
        <end position="299"/>
    </location>
</feature>
<keyword evidence="4" id="KW-0249">Electron transport</keyword>
<dbReference type="SMART" id="SM00664">
    <property type="entry name" value="DoH"/>
    <property type="match status" value="1"/>
</dbReference>
<comment type="subcellular location">
    <subcellularLocation>
        <location evidence="1">Membrane</location>
    </subcellularLocation>
</comment>
<protein>
    <recommendedName>
        <fullName evidence="10">DOMON domain-containing protein</fullName>
    </recommendedName>
</protein>
<dbReference type="Pfam" id="PF10348">
    <property type="entry name" value="DUF2427"/>
    <property type="match status" value="1"/>
</dbReference>
<dbReference type="CDD" id="cd09630">
    <property type="entry name" value="CDH_like_cytochrome"/>
    <property type="match status" value="1"/>
</dbReference>
<dbReference type="SMART" id="SM00665">
    <property type="entry name" value="B561"/>
    <property type="match status" value="1"/>
</dbReference>
<dbReference type="EMBL" id="JAKJXP020000034">
    <property type="protein sequence ID" value="KAK7752889.1"/>
    <property type="molecule type" value="Genomic_DNA"/>
</dbReference>
<feature type="transmembrane region" description="Helical" evidence="8">
    <location>
        <begin position="248"/>
        <end position="272"/>
    </location>
</feature>
<sequence>MQRLISTAVLSALTYSTLTSAAPAKDCPTDDVCYSVAVPSASASSGSGNIYIQLRAPTSYAWVGVGQGSSMAGANMFLMYADGSGNVTVSPRTGTGHVMPQANADADVEVLAGTGIADGTMTANFRCGNCDAWSGGQMTLSDSRSSWIAAWKQGAALDSADPDARIERHDGETSASIDLTQATVSEDSNPFVATGGTGGSSGTGGNGNSSSGGSAGGDTDTGTTTPGGAVSPGGAGGGGSGGPGKIIMAHWVVMLIVWVILFPLGSALMPLFEKWILHAAWQFVAFLLMWVGFGLGYVASQRIGLGFQSTHTKFGTVVVCLMALQPLGGWLHHRHYLQHARRGAVSHVHIWYGRALMVMGVVNGGLGIQLASGGDARGKPLTIGYSVAAAVVAVLYLGAKAFGTMRARRGRGARGGGGDGGAAIGSDHHDQAIKENGGTATTTAHHSHSSGSPQRPYP</sequence>
<evidence type="ECO:0000256" key="5">
    <source>
        <dbReference type="ARBA" id="ARBA00022989"/>
    </source>
</evidence>
<feature type="transmembrane region" description="Helical" evidence="8">
    <location>
        <begin position="311"/>
        <end position="331"/>
    </location>
</feature>
<dbReference type="InterPro" id="IPR005018">
    <property type="entry name" value="DOMON_domain"/>
</dbReference>
<evidence type="ECO:0000313" key="12">
    <source>
        <dbReference type="Proteomes" id="UP001320420"/>
    </source>
</evidence>
<keyword evidence="12" id="KW-1185">Reference proteome</keyword>
<keyword evidence="2" id="KW-0813">Transport</keyword>
<gene>
    <name evidence="11" type="ORF">SLS62_005232</name>
</gene>
<keyword evidence="3 8" id="KW-0812">Transmembrane</keyword>
<evidence type="ECO:0000256" key="2">
    <source>
        <dbReference type="ARBA" id="ARBA00022448"/>
    </source>
</evidence>
<dbReference type="PANTHER" id="PTHR47797">
    <property type="entry name" value="DEHYDROGENASE, PUTATIVE (AFU_ORTHOLOGUE AFUA_8G05805)-RELATED"/>
    <property type="match status" value="1"/>
</dbReference>
<feature type="compositionally biased region" description="Low complexity" evidence="7">
    <location>
        <begin position="437"/>
        <end position="452"/>
    </location>
</feature>
<feature type="compositionally biased region" description="Polar residues" evidence="7">
    <location>
        <begin position="173"/>
        <end position="188"/>
    </location>
</feature>
<feature type="transmembrane region" description="Helical" evidence="8">
    <location>
        <begin position="383"/>
        <end position="402"/>
    </location>
</feature>
<feature type="transmembrane region" description="Helical" evidence="8">
    <location>
        <begin position="351"/>
        <end position="371"/>
    </location>
</feature>
<feature type="signal peptide" evidence="9">
    <location>
        <begin position="1"/>
        <end position="21"/>
    </location>
</feature>
<evidence type="ECO:0000256" key="4">
    <source>
        <dbReference type="ARBA" id="ARBA00022982"/>
    </source>
</evidence>
<dbReference type="CDD" id="cd08760">
    <property type="entry name" value="Cyt_b561_FRRS1_like"/>
    <property type="match status" value="1"/>
</dbReference>
<evidence type="ECO:0000256" key="3">
    <source>
        <dbReference type="ARBA" id="ARBA00022692"/>
    </source>
</evidence>
<evidence type="ECO:0000259" key="10">
    <source>
        <dbReference type="PROSITE" id="PS50836"/>
    </source>
</evidence>
<dbReference type="Gene3D" id="1.20.120.1770">
    <property type="match status" value="1"/>
</dbReference>
<feature type="compositionally biased region" description="Gly residues" evidence="7">
    <location>
        <begin position="195"/>
        <end position="207"/>
    </location>
</feature>
<evidence type="ECO:0000256" key="7">
    <source>
        <dbReference type="SAM" id="MobiDB-lite"/>
    </source>
</evidence>
<feature type="domain" description="DOMON" evidence="10">
    <location>
        <begin position="35"/>
        <end position="154"/>
    </location>
</feature>
<feature type="region of interest" description="Disordered" evidence="7">
    <location>
        <begin position="408"/>
        <end position="458"/>
    </location>
</feature>
<accession>A0AAN9UPL0</accession>
<dbReference type="PROSITE" id="PS50836">
    <property type="entry name" value="DOMON"/>
    <property type="match status" value="1"/>
</dbReference>
<dbReference type="Proteomes" id="UP001320420">
    <property type="component" value="Unassembled WGS sequence"/>
</dbReference>
<evidence type="ECO:0000256" key="6">
    <source>
        <dbReference type="ARBA" id="ARBA00023136"/>
    </source>
</evidence>
<comment type="caution">
    <text evidence="11">The sequence shown here is derived from an EMBL/GenBank/DDBJ whole genome shotgun (WGS) entry which is preliminary data.</text>
</comment>
<dbReference type="GO" id="GO:0016020">
    <property type="term" value="C:membrane"/>
    <property type="evidence" value="ECO:0007669"/>
    <property type="project" value="UniProtKB-SubCell"/>
</dbReference>
<dbReference type="SUPFAM" id="SSF49344">
    <property type="entry name" value="CBD9-like"/>
    <property type="match status" value="1"/>
</dbReference>
<evidence type="ECO:0000256" key="8">
    <source>
        <dbReference type="SAM" id="Phobius"/>
    </source>
</evidence>
<name>A0AAN9UPL0_9PEZI</name>
<reference evidence="11 12" key="1">
    <citation type="submission" date="2024-02" db="EMBL/GenBank/DDBJ databases">
        <title>De novo assembly and annotation of 12 fungi associated with fruit tree decline syndrome in Ontario, Canada.</title>
        <authorList>
            <person name="Sulman M."/>
            <person name="Ellouze W."/>
            <person name="Ilyukhin E."/>
        </authorList>
    </citation>
    <scope>NUCLEOTIDE SEQUENCE [LARGE SCALE GENOMIC DNA]</scope>
    <source>
        <strain evidence="11 12">M11/M66-122</strain>
    </source>
</reference>
<keyword evidence="9" id="KW-0732">Signal</keyword>
<dbReference type="Gene3D" id="2.60.40.1210">
    <property type="entry name" value="Cellobiose dehydrogenase, cytochrome domain"/>
    <property type="match status" value="1"/>
</dbReference>
<dbReference type="AlphaFoldDB" id="A0AAN9UPL0"/>
<organism evidence="11 12">
    <name type="scientific">Diatrype stigma</name>
    <dbReference type="NCBI Taxonomy" id="117547"/>
    <lineage>
        <taxon>Eukaryota</taxon>
        <taxon>Fungi</taxon>
        <taxon>Dikarya</taxon>
        <taxon>Ascomycota</taxon>
        <taxon>Pezizomycotina</taxon>
        <taxon>Sordariomycetes</taxon>
        <taxon>Xylariomycetidae</taxon>
        <taxon>Xylariales</taxon>
        <taxon>Diatrypaceae</taxon>
        <taxon>Diatrype</taxon>
    </lineage>
</organism>
<dbReference type="InterPro" id="IPR018825">
    <property type="entry name" value="DUF2427"/>
</dbReference>
<proteinExistence type="predicted"/>
<feature type="compositionally biased region" description="Gly residues" evidence="7">
    <location>
        <begin position="413"/>
        <end position="423"/>
    </location>
</feature>
<dbReference type="InterPro" id="IPR006593">
    <property type="entry name" value="Cyt_b561/ferric_Rdtase_TM"/>
</dbReference>
<keyword evidence="6 8" id="KW-0472">Membrane</keyword>
<feature type="region of interest" description="Disordered" evidence="7">
    <location>
        <begin position="168"/>
        <end position="237"/>
    </location>
</feature>
<dbReference type="InterPro" id="IPR015920">
    <property type="entry name" value="Cellobiose_DH-like_cyt"/>
</dbReference>
<dbReference type="PANTHER" id="PTHR47797:SF4">
    <property type="entry name" value="DOMON DOMAIN-CONTAINING PROTEIN"/>
    <property type="match status" value="1"/>
</dbReference>
<evidence type="ECO:0000256" key="1">
    <source>
        <dbReference type="ARBA" id="ARBA00004370"/>
    </source>
</evidence>
<evidence type="ECO:0000313" key="11">
    <source>
        <dbReference type="EMBL" id="KAK7752889.1"/>
    </source>
</evidence>
<keyword evidence="5 8" id="KW-1133">Transmembrane helix</keyword>
<dbReference type="Pfam" id="PF16010">
    <property type="entry name" value="CDH-cyt"/>
    <property type="match status" value="1"/>
</dbReference>
<feature type="compositionally biased region" description="Low complexity" evidence="7">
    <location>
        <begin position="208"/>
        <end position="229"/>
    </location>
</feature>
<feature type="chain" id="PRO_5042898132" description="DOMON domain-containing protein" evidence="9">
    <location>
        <begin position="22"/>
        <end position="458"/>
    </location>
</feature>
<evidence type="ECO:0000256" key="9">
    <source>
        <dbReference type="SAM" id="SignalP"/>
    </source>
</evidence>